<evidence type="ECO:0000256" key="3">
    <source>
        <dbReference type="ARBA" id="ARBA00022741"/>
    </source>
</evidence>
<evidence type="ECO:0000259" key="10">
    <source>
        <dbReference type="PROSITE" id="PS51194"/>
    </source>
</evidence>
<feature type="domain" description="Helicase ATP-binding" evidence="9">
    <location>
        <begin position="450"/>
        <end position="614"/>
    </location>
</feature>
<dbReference type="EC" id="3.6.4.13" evidence="1"/>
<dbReference type="Gene3D" id="1.20.120.1080">
    <property type="match status" value="1"/>
</dbReference>
<feature type="region of interest" description="Disordered" evidence="8">
    <location>
        <begin position="63"/>
        <end position="242"/>
    </location>
</feature>
<dbReference type="SMART" id="SM00490">
    <property type="entry name" value="HELICc"/>
    <property type="match status" value="1"/>
</dbReference>
<evidence type="ECO:0000256" key="2">
    <source>
        <dbReference type="ARBA" id="ARBA00022664"/>
    </source>
</evidence>
<organism evidence="11 12">
    <name type="scientific">Neodothiora populina</name>
    <dbReference type="NCBI Taxonomy" id="2781224"/>
    <lineage>
        <taxon>Eukaryota</taxon>
        <taxon>Fungi</taxon>
        <taxon>Dikarya</taxon>
        <taxon>Ascomycota</taxon>
        <taxon>Pezizomycotina</taxon>
        <taxon>Dothideomycetes</taxon>
        <taxon>Dothideomycetidae</taxon>
        <taxon>Dothideales</taxon>
        <taxon>Dothioraceae</taxon>
        <taxon>Neodothiora</taxon>
    </lineage>
</organism>
<keyword evidence="2" id="KW-0507">mRNA processing</keyword>
<comment type="caution">
    <text evidence="11">The sequence shown here is derived from an EMBL/GenBank/DDBJ whole genome shotgun (WGS) entry which is preliminary data.</text>
</comment>
<evidence type="ECO:0000256" key="4">
    <source>
        <dbReference type="ARBA" id="ARBA00022801"/>
    </source>
</evidence>
<dbReference type="InterPro" id="IPR048333">
    <property type="entry name" value="HA2_WH"/>
</dbReference>
<keyword evidence="12" id="KW-1185">Reference proteome</keyword>
<feature type="compositionally biased region" description="Basic and acidic residues" evidence="8">
    <location>
        <begin position="198"/>
        <end position="242"/>
    </location>
</feature>
<dbReference type="Pfam" id="PF04408">
    <property type="entry name" value="WHD_HA2"/>
    <property type="match status" value="1"/>
</dbReference>
<dbReference type="InterPro" id="IPR011545">
    <property type="entry name" value="DEAD/DEAH_box_helicase_dom"/>
</dbReference>
<dbReference type="InterPro" id="IPR001650">
    <property type="entry name" value="Helicase_C-like"/>
</dbReference>
<dbReference type="PROSITE" id="PS00690">
    <property type="entry name" value="DEAH_ATP_HELICASE"/>
    <property type="match status" value="1"/>
</dbReference>
<evidence type="ECO:0000259" key="9">
    <source>
        <dbReference type="PROSITE" id="PS51192"/>
    </source>
</evidence>
<accession>A0ABR3PP38</accession>
<feature type="compositionally biased region" description="Basic and acidic residues" evidence="8">
    <location>
        <begin position="134"/>
        <end position="155"/>
    </location>
</feature>
<dbReference type="InterPro" id="IPR002464">
    <property type="entry name" value="DNA/RNA_helicase_DEAH_CS"/>
</dbReference>
<feature type="compositionally biased region" description="Basic and acidic residues" evidence="8">
    <location>
        <begin position="109"/>
        <end position="127"/>
    </location>
</feature>
<evidence type="ECO:0000256" key="7">
    <source>
        <dbReference type="ARBA" id="ARBA00047984"/>
    </source>
</evidence>
<protein>
    <recommendedName>
        <fullName evidence="1">RNA helicase</fullName>
        <ecNumber evidence="1">3.6.4.13</ecNumber>
    </recommendedName>
</protein>
<evidence type="ECO:0000256" key="6">
    <source>
        <dbReference type="ARBA" id="ARBA00023187"/>
    </source>
</evidence>
<dbReference type="InterPro" id="IPR014001">
    <property type="entry name" value="Helicase_ATP-bd"/>
</dbReference>
<comment type="catalytic activity">
    <reaction evidence="7">
        <text>ATP + H2O = ADP + phosphate + H(+)</text>
        <dbReference type="Rhea" id="RHEA:13065"/>
        <dbReference type="ChEBI" id="CHEBI:15377"/>
        <dbReference type="ChEBI" id="CHEBI:15378"/>
        <dbReference type="ChEBI" id="CHEBI:30616"/>
        <dbReference type="ChEBI" id="CHEBI:43474"/>
        <dbReference type="ChEBI" id="CHEBI:456216"/>
        <dbReference type="EC" id="3.6.4.13"/>
    </reaction>
</comment>
<dbReference type="Pfam" id="PF07717">
    <property type="entry name" value="OB_NTP_bind"/>
    <property type="match status" value="1"/>
</dbReference>
<dbReference type="SMART" id="SM00487">
    <property type="entry name" value="DEXDc"/>
    <property type="match status" value="1"/>
</dbReference>
<feature type="compositionally biased region" description="Acidic residues" evidence="8">
    <location>
        <begin position="156"/>
        <end position="166"/>
    </location>
</feature>
<keyword evidence="3" id="KW-0547">Nucleotide-binding</keyword>
<dbReference type="PROSITE" id="PS51192">
    <property type="entry name" value="HELICASE_ATP_BIND_1"/>
    <property type="match status" value="1"/>
</dbReference>
<keyword evidence="6" id="KW-0508">mRNA splicing</keyword>
<dbReference type="PANTHER" id="PTHR18934">
    <property type="entry name" value="ATP-DEPENDENT RNA HELICASE"/>
    <property type="match status" value="1"/>
</dbReference>
<reference evidence="11 12" key="1">
    <citation type="submission" date="2024-07" db="EMBL/GenBank/DDBJ databases">
        <title>Draft sequence of the Neodothiora populina.</title>
        <authorList>
            <person name="Drown D.D."/>
            <person name="Schuette U.S."/>
            <person name="Buechlein A.B."/>
            <person name="Rusch D.R."/>
            <person name="Winton L.W."/>
            <person name="Adams G.A."/>
        </authorList>
    </citation>
    <scope>NUCLEOTIDE SEQUENCE [LARGE SCALE GENOMIC DNA]</scope>
    <source>
        <strain evidence="11 12">CPC 39397</strain>
    </source>
</reference>
<feature type="domain" description="Helicase C-terminal" evidence="10">
    <location>
        <begin position="639"/>
        <end position="813"/>
    </location>
</feature>
<evidence type="ECO:0000313" key="12">
    <source>
        <dbReference type="Proteomes" id="UP001562354"/>
    </source>
</evidence>
<dbReference type="InterPro" id="IPR007502">
    <property type="entry name" value="Helicase-assoc_dom"/>
</dbReference>
<dbReference type="SMART" id="SM00847">
    <property type="entry name" value="HA2"/>
    <property type="match status" value="1"/>
</dbReference>
<dbReference type="Pfam" id="PF00271">
    <property type="entry name" value="Helicase_C"/>
    <property type="match status" value="1"/>
</dbReference>
<dbReference type="Proteomes" id="UP001562354">
    <property type="component" value="Unassembled WGS sequence"/>
</dbReference>
<dbReference type="Pfam" id="PF21010">
    <property type="entry name" value="HA2_C"/>
    <property type="match status" value="1"/>
</dbReference>
<dbReference type="InterPro" id="IPR027417">
    <property type="entry name" value="P-loop_NTPase"/>
</dbReference>
<evidence type="ECO:0000256" key="5">
    <source>
        <dbReference type="ARBA" id="ARBA00022840"/>
    </source>
</evidence>
<dbReference type="EMBL" id="JBFMKM010000003">
    <property type="protein sequence ID" value="KAL1310978.1"/>
    <property type="molecule type" value="Genomic_DNA"/>
</dbReference>
<proteinExistence type="predicted"/>
<dbReference type="Pfam" id="PF00270">
    <property type="entry name" value="DEAD"/>
    <property type="match status" value="1"/>
</dbReference>
<dbReference type="PANTHER" id="PTHR18934:SF83">
    <property type="entry name" value="PRE-MRNA-SPLICING FACTOR ATP-DEPENDENT RNA HELICASE DHX16"/>
    <property type="match status" value="1"/>
</dbReference>
<feature type="compositionally biased region" description="Polar residues" evidence="8">
    <location>
        <begin position="178"/>
        <end position="189"/>
    </location>
</feature>
<sequence length="1087" mass="123505">MDLRTFISDKLIELVGGSDRMMVDFVQQTASSVKTSSQLHDKLSTMIDASEADLKHFSDDLYGRLPRSANPAKSSSKKDAPAKESKKKYALLDMAEDLAPPAPPPPSSRPEKKSSRRARDGERSPSRERRHRKDRDDRKRIRRRDQGDFEDRWGDDYEAEEEEEPEMSAPKRARMQDGSASPRSANGTDAPSEDEEERDRKERQAFEKRLKEKDDRSSKKNTESFKDTQDLERRRALADDPKKREAELKDIRLRSRQDYLKKREAQELALLRKQVAEEQQEVRENPLLTEEEKAEFARNLETLRIAEERLRIDDHLEGYALPDDYITEKGKISRKAKQDALYSRHVDRDEFGRERFVTEHEEWEREQLAKTNAQITVAERVNEGDYGYVFDEAQQIQWVTDNAMTGGLNKMQSQEERQMAQALMAAERKAITMEEKRKSLPVYQYRDQFLQAIDQYQILIVVGETGSGKTTQLPQYLHEHGYTKDGKIVGCTQPRRVAAMSVAARVAEETGTKLGNEVGYAIRFEDCTSDKTVLKYMTDGMLLREFLTEPDLGNYSALMIDEAHERTLHTDILFGLVKDIARGRPDLKLLISSATLDAQKFSAFFDDAPILNIPGRTFDVEMNYSMQPEANYLSAAITTVFQIHLSQPMPGDILVFLTGQDEIEQAEASLQETARKLGAAAPELMICPIYASLPTDLQNRIFEPTPPKVRKVVLATNIAETSLTIDNIVYVIDPGYVKENRYTPATNMESLVAVPISRASANQRAGRAGRTQPGKCFRLYTKWAFYNDLPESTTPEIQRTNLTSVVLLLKSLGINDLIGFDFMDPPSPDMLIRSLEQLYALGALNDKGELTKIGRQMAEFPTDPMLAKAVLAADQEGCVEEVLSIIAMLSEASALFYRPKDKKLQADAARARFTVKEGGDHMTYLNIWNQWVDSDFSYVWAKENFMQQRSLTRARDIRDQLAKLCDRVEVTLSSCGASNLPPILKALAAGFFSNAARLQRGGDSYRTVKNNMTVFLHPSSVLIESRPKWIIYYELVLTSKEFCRSCFPLQPEWLTEVAPHFYKQKDLESLGVDKKMPKGQGAAPSRL</sequence>
<name>A0ABR3PP38_9PEZI</name>
<evidence type="ECO:0000256" key="1">
    <source>
        <dbReference type="ARBA" id="ARBA00012552"/>
    </source>
</evidence>
<gene>
    <name evidence="11" type="ORF">AAFC00_001198</name>
</gene>
<evidence type="ECO:0000256" key="8">
    <source>
        <dbReference type="SAM" id="MobiDB-lite"/>
    </source>
</evidence>
<dbReference type="CDD" id="cd18791">
    <property type="entry name" value="SF2_C_RHA"/>
    <property type="match status" value="1"/>
</dbReference>
<dbReference type="PROSITE" id="PS51194">
    <property type="entry name" value="HELICASE_CTER"/>
    <property type="match status" value="1"/>
</dbReference>
<dbReference type="RefSeq" id="XP_069203827.1">
    <property type="nucleotide sequence ID" value="XM_069340360.1"/>
</dbReference>
<keyword evidence="4" id="KW-0378">Hydrolase</keyword>
<evidence type="ECO:0000313" key="11">
    <source>
        <dbReference type="EMBL" id="KAL1310978.1"/>
    </source>
</evidence>
<dbReference type="SUPFAM" id="SSF52540">
    <property type="entry name" value="P-loop containing nucleoside triphosphate hydrolases"/>
    <property type="match status" value="1"/>
</dbReference>
<dbReference type="InterPro" id="IPR011709">
    <property type="entry name" value="DEAD-box_helicase_OB_fold"/>
</dbReference>
<dbReference type="GeneID" id="95974901"/>
<keyword evidence="5" id="KW-0067">ATP-binding</keyword>
<dbReference type="Gene3D" id="3.40.50.300">
    <property type="entry name" value="P-loop containing nucleotide triphosphate hydrolases"/>
    <property type="match status" value="2"/>
</dbReference>